<dbReference type="PANTHER" id="PTHR47478">
    <property type="match status" value="1"/>
</dbReference>
<organism evidence="1 2">
    <name type="scientific">Apibacter muscae</name>
    <dbReference type="NCBI Taxonomy" id="2509004"/>
    <lineage>
        <taxon>Bacteria</taxon>
        <taxon>Pseudomonadati</taxon>
        <taxon>Bacteroidota</taxon>
        <taxon>Flavobacteriia</taxon>
        <taxon>Flavobacteriales</taxon>
        <taxon>Weeksellaceae</taxon>
        <taxon>Apibacter</taxon>
    </lineage>
</organism>
<dbReference type="Proteomes" id="UP000319499">
    <property type="component" value="Unassembled WGS sequence"/>
</dbReference>
<dbReference type="Gene3D" id="1.10.150.240">
    <property type="entry name" value="Putative phosphatase, domain 2"/>
    <property type="match status" value="1"/>
</dbReference>
<dbReference type="InterPro" id="IPR023214">
    <property type="entry name" value="HAD_sf"/>
</dbReference>
<dbReference type="SFLD" id="SFLDG01129">
    <property type="entry name" value="C1.5:_HAD__Beta-PGM__Phosphata"/>
    <property type="match status" value="1"/>
</dbReference>
<protein>
    <submittedName>
        <fullName evidence="1">Noncanonical pyrimidine nucleotidase, YjjG family</fullName>
    </submittedName>
</protein>
<dbReference type="InterPro" id="IPR006439">
    <property type="entry name" value="HAD-SF_hydro_IA"/>
</dbReference>
<name>A0A563DLC9_9FLAO</name>
<evidence type="ECO:0000313" key="2">
    <source>
        <dbReference type="Proteomes" id="UP000319499"/>
    </source>
</evidence>
<dbReference type="Pfam" id="PF13419">
    <property type="entry name" value="HAD_2"/>
    <property type="match status" value="1"/>
</dbReference>
<comment type="caution">
    <text evidence="1">The sequence shown here is derived from an EMBL/GenBank/DDBJ whole genome shotgun (WGS) entry which is preliminary data.</text>
</comment>
<accession>A0A563DLC9</accession>
<dbReference type="NCBIfam" id="TIGR01549">
    <property type="entry name" value="HAD-SF-IA-v1"/>
    <property type="match status" value="1"/>
</dbReference>
<keyword evidence="2" id="KW-1185">Reference proteome</keyword>
<dbReference type="EMBL" id="SELH01000011">
    <property type="protein sequence ID" value="TWP30614.1"/>
    <property type="molecule type" value="Genomic_DNA"/>
</dbReference>
<dbReference type="InterPro" id="IPR023198">
    <property type="entry name" value="PGP-like_dom2"/>
</dbReference>
<dbReference type="PRINTS" id="PR00413">
    <property type="entry name" value="HADHALOGNASE"/>
</dbReference>
<reference evidence="1 2" key="1">
    <citation type="submission" date="2019-02" db="EMBL/GenBank/DDBJ databases">
        <title>Apibacter muscae sp. nov.: a novel member of the house fly microbiota.</title>
        <authorList>
            <person name="Park R."/>
        </authorList>
    </citation>
    <scope>NUCLEOTIDE SEQUENCE [LARGE SCALE GENOMIC DNA]</scope>
    <source>
        <strain evidence="1 2">AL1</strain>
    </source>
</reference>
<dbReference type="PANTHER" id="PTHR47478:SF1">
    <property type="entry name" value="PYRIMIDINE 5'-NUCLEOTIDASE YJJG"/>
    <property type="match status" value="1"/>
</dbReference>
<dbReference type="NCBIfam" id="TIGR02254">
    <property type="entry name" value="YjjG_YfnB"/>
    <property type="match status" value="1"/>
</dbReference>
<dbReference type="SUPFAM" id="SSF56784">
    <property type="entry name" value="HAD-like"/>
    <property type="match status" value="1"/>
</dbReference>
<dbReference type="InterPro" id="IPR041492">
    <property type="entry name" value="HAD_2"/>
</dbReference>
<dbReference type="OrthoDB" id="9802350at2"/>
<proteinExistence type="predicted"/>
<sequence length="234" mass="27937">MLKEIKHLFFDLDNTLWDTDRNSKLTLQKMYHEKNIEEKYSLNFSDFYRNYYHRNENLWALYRENKITKQNILDRRFTLTFKEYGIEDRDIQDYFNENFLKKMTENNYLIDGAEETLKYLKEKNYSLHIVSNGFKEQTYRKVNDTAIKNFVSTITSGEEINKRKPAPEVFHLGLSKANAKAEESVFIGDDWESDIIGSSKIGMQAIYFDYNHKNENLNKGFQVIQKLNELISIL</sequence>
<dbReference type="AlphaFoldDB" id="A0A563DLC9"/>
<dbReference type="InterPro" id="IPR011951">
    <property type="entry name" value="HAD-SF_hydro_IA_YjjG/PynA"/>
</dbReference>
<dbReference type="InterPro" id="IPR052550">
    <property type="entry name" value="Pyrimidine_5'-ntase_YjjG"/>
</dbReference>
<dbReference type="InterPro" id="IPR036412">
    <property type="entry name" value="HAD-like_sf"/>
</dbReference>
<dbReference type="SFLD" id="SFLDS00003">
    <property type="entry name" value="Haloacid_Dehalogenase"/>
    <property type="match status" value="1"/>
</dbReference>
<dbReference type="GO" id="GO:0008253">
    <property type="term" value="F:5'-nucleotidase activity"/>
    <property type="evidence" value="ECO:0007669"/>
    <property type="project" value="InterPro"/>
</dbReference>
<dbReference type="RefSeq" id="WP_146261200.1">
    <property type="nucleotide sequence ID" value="NZ_SELG01000024.1"/>
</dbReference>
<evidence type="ECO:0000313" key="1">
    <source>
        <dbReference type="EMBL" id="TWP30614.1"/>
    </source>
</evidence>
<gene>
    <name evidence="1" type="ORF">ETU09_01030</name>
</gene>
<dbReference type="Gene3D" id="3.40.50.1000">
    <property type="entry name" value="HAD superfamily/HAD-like"/>
    <property type="match status" value="1"/>
</dbReference>
<dbReference type="SFLD" id="SFLDG01135">
    <property type="entry name" value="C1.5.6:_HAD__Beta-PGM__Phospha"/>
    <property type="match status" value="1"/>
</dbReference>